<gene>
    <name evidence="3" type="ORF">AXG93_2601s1140</name>
</gene>
<dbReference type="InterPro" id="IPR014044">
    <property type="entry name" value="CAP_dom"/>
</dbReference>
<feature type="signal peptide" evidence="1">
    <location>
        <begin position="1"/>
        <end position="21"/>
    </location>
</feature>
<dbReference type="InterPro" id="IPR001283">
    <property type="entry name" value="CRISP-related"/>
</dbReference>
<dbReference type="Gene3D" id="3.40.33.10">
    <property type="entry name" value="CAP"/>
    <property type="match status" value="1"/>
</dbReference>
<evidence type="ECO:0000313" key="4">
    <source>
        <dbReference type="Proteomes" id="UP000077202"/>
    </source>
</evidence>
<keyword evidence="1" id="KW-0732">Signal</keyword>
<evidence type="ECO:0000259" key="2">
    <source>
        <dbReference type="SMART" id="SM00198"/>
    </source>
</evidence>
<dbReference type="InterPro" id="IPR035940">
    <property type="entry name" value="CAP_sf"/>
</dbReference>
<evidence type="ECO:0000256" key="1">
    <source>
        <dbReference type="SAM" id="SignalP"/>
    </source>
</evidence>
<sequence>MASSSTAVLFLLLATAGIASAALSWERQFLDPHNKARKAVKVPNLSWDPNLAKYAQNWANKQARNNCQLKTSNGPYGENMYWTSWSSTPLEAVKAFVSEKKFYNHASNTCTAKTKTSCLMYTQCVISGFSTAGCLEENDEARLCIFQVSQGRNNHRVQLQSSRKFHWPEAILDHVEQISNTSAQVAHALEKGTAKEPPCQGMNHDRAKSVPSCSFLADLWCFGQCVSLSRTY</sequence>
<keyword evidence="4" id="KW-1185">Reference proteome</keyword>
<dbReference type="EMBL" id="LVLJ01002497">
    <property type="protein sequence ID" value="OAE24693.1"/>
    <property type="molecule type" value="Genomic_DNA"/>
</dbReference>
<dbReference type="SMART" id="SM00198">
    <property type="entry name" value="SCP"/>
    <property type="match status" value="1"/>
</dbReference>
<protein>
    <recommendedName>
        <fullName evidence="2">SCP domain-containing protein</fullName>
    </recommendedName>
</protein>
<dbReference type="SUPFAM" id="SSF55797">
    <property type="entry name" value="PR-1-like"/>
    <property type="match status" value="1"/>
</dbReference>
<evidence type="ECO:0000313" key="3">
    <source>
        <dbReference type="EMBL" id="OAE24693.1"/>
    </source>
</evidence>
<organism evidence="3 4">
    <name type="scientific">Marchantia polymorpha subsp. ruderalis</name>
    <dbReference type="NCBI Taxonomy" id="1480154"/>
    <lineage>
        <taxon>Eukaryota</taxon>
        <taxon>Viridiplantae</taxon>
        <taxon>Streptophyta</taxon>
        <taxon>Embryophyta</taxon>
        <taxon>Marchantiophyta</taxon>
        <taxon>Marchantiopsida</taxon>
        <taxon>Marchantiidae</taxon>
        <taxon>Marchantiales</taxon>
        <taxon>Marchantiaceae</taxon>
        <taxon>Marchantia</taxon>
    </lineage>
</organism>
<reference evidence="3" key="1">
    <citation type="submission" date="2016-03" db="EMBL/GenBank/DDBJ databases">
        <title>Mechanisms controlling the formation of the plant cell surface in tip-growing cells are functionally conserved among land plants.</title>
        <authorList>
            <person name="Honkanen S."/>
            <person name="Jones V.A."/>
            <person name="Morieri G."/>
            <person name="Champion C."/>
            <person name="Hetherington A.J."/>
            <person name="Kelly S."/>
            <person name="Saint-Marcoux D."/>
            <person name="Proust H."/>
            <person name="Prescott H."/>
            <person name="Dolan L."/>
        </authorList>
    </citation>
    <scope>NUCLEOTIDE SEQUENCE [LARGE SCALE GENOMIC DNA]</scope>
    <source>
        <tissue evidence="3">Whole gametophyte</tissue>
    </source>
</reference>
<name>A0A176VWB3_MARPO</name>
<feature type="chain" id="PRO_5008052095" description="SCP domain-containing protein" evidence="1">
    <location>
        <begin position="22"/>
        <end position="232"/>
    </location>
</feature>
<dbReference type="AlphaFoldDB" id="A0A176VWB3"/>
<accession>A0A176VWB3</accession>
<feature type="domain" description="SCP" evidence="2">
    <location>
        <begin position="24"/>
        <end position="156"/>
    </location>
</feature>
<dbReference type="Proteomes" id="UP000077202">
    <property type="component" value="Unassembled WGS sequence"/>
</dbReference>
<dbReference type="Pfam" id="PF00188">
    <property type="entry name" value="CAP"/>
    <property type="match status" value="1"/>
</dbReference>
<dbReference type="PANTHER" id="PTHR10334">
    <property type="entry name" value="CYSTEINE-RICH SECRETORY PROTEIN-RELATED"/>
    <property type="match status" value="1"/>
</dbReference>
<comment type="caution">
    <text evidence="3">The sequence shown here is derived from an EMBL/GenBank/DDBJ whole genome shotgun (WGS) entry which is preliminary data.</text>
</comment>
<proteinExistence type="predicted"/>